<feature type="compositionally biased region" description="Basic and acidic residues" evidence="6">
    <location>
        <begin position="338"/>
        <end position="382"/>
    </location>
</feature>
<reference evidence="8 9" key="1">
    <citation type="submission" date="2019-07" db="EMBL/GenBank/DDBJ databases">
        <title>Whole genome shotgun sequence of Kocuria turfanensis NBRC 107627.</title>
        <authorList>
            <person name="Hosoyama A."/>
            <person name="Uohara A."/>
            <person name="Ohji S."/>
            <person name="Ichikawa N."/>
        </authorList>
    </citation>
    <scope>NUCLEOTIDE SEQUENCE [LARGE SCALE GENOMIC DNA]</scope>
    <source>
        <strain evidence="8 9">NBRC 107627</strain>
    </source>
</reference>
<accession>A0A512I8D3</accession>
<evidence type="ECO:0000256" key="7">
    <source>
        <dbReference type="SAM" id="Phobius"/>
    </source>
</evidence>
<keyword evidence="3 7" id="KW-0812">Transmembrane</keyword>
<feature type="transmembrane region" description="Helical" evidence="7">
    <location>
        <begin position="130"/>
        <end position="147"/>
    </location>
</feature>
<dbReference type="PANTHER" id="PTHR30238">
    <property type="entry name" value="MEMBRANE BOUND PREDICTED REDOX MODULATOR"/>
    <property type="match status" value="1"/>
</dbReference>
<comment type="subcellular location">
    <subcellularLocation>
        <location evidence="1">Membrane</location>
        <topology evidence="1">Multi-pass membrane protein</topology>
    </subcellularLocation>
</comment>
<feature type="transmembrane region" description="Helical" evidence="7">
    <location>
        <begin position="6"/>
        <end position="25"/>
    </location>
</feature>
<feature type="transmembrane region" description="Helical" evidence="7">
    <location>
        <begin position="222"/>
        <end position="243"/>
    </location>
</feature>
<evidence type="ECO:0000256" key="3">
    <source>
        <dbReference type="ARBA" id="ARBA00022692"/>
    </source>
</evidence>
<evidence type="ECO:0000256" key="1">
    <source>
        <dbReference type="ARBA" id="ARBA00004141"/>
    </source>
</evidence>
<evidence type="ECO:0000256" key="6">
    <source>
        <dbReference type="SAM" id="MobiDB-lite"/>
    </source>
</evidence>
<evidence type="ECO:0000313" key="8">
    <source>
        <dbReference type="EMBL" id="GEO93972.1"/>
    </source>
</evidence>
<dbReference type="GO" id="GO:0016020">
    <property type="term" value="C:membrane"/>
    <property type="evidence" value="ECO:0007669"/>
    <property type="project" value="UniProtKB-SubCell"/>
</dbReference>
<keyword evidence="9" id="KW-1185">Reference proteome</keyword>
<evidence type="ECO:0000256" key="4">
    <source>
        <dbReference type="ARBA" id="ARBA00022989"/>
    </source>
</evidence>
<feature type="transmembrane region" description="Helical" evidence="7">
    <location>
        <begin position="102"/>
        <end position="124"/>
    </location>
</feature>
<dbReference type="EMBL" id="BJZS01000003">
    <property type="protein sequence ID" value="GEO93972.1"/>
    <property type="molecule type" value="Genomic_DNA"/>
</dbReference>
<dbReference type="AlphaFoldDB" id="A0A512I8D3"/>
<evidence type="ECO:0000256" key="5">
    <source>
        <dbReference type="ARBA" id="ARBA00023136"/>
    </source>
</evidence>
<dbReference type="Pfam" id="PF03741">
    <property type="entry name" value="TerC"/>
    <property type="match status" value="1"/>
</dbReference>
<keyword evidence="5 7" id="KW-0472">Membrane</keyword>
<sequence>MDVPFWIWAAVLGFIVVMLAVDLFAHRHAHVIGVREAAVWSGVWVVFGVAFGALVWWGWGAEFGQQYFAGYLIEKSLAVDNVFVWAIIFSYFAVPREYQHRVLFLGVLGALVFRGIFIAAGAVLIQNFSWILYVFAAFLLYTGWRMIRQRNEHLNPEQSMVLRGFRRFVPMTDAYHGQKLLVRRNGVLLATPLLAVLVLIEVTDIVFAVDSIPAIFAVTDEVFLVFTANAFAILGLRAMYFLLADLIHRFVYLKVGLALVLIWVGIKMLLKIDIVYIPTGISLAVVATIITVSVVLSLRATRGQGRRSLPAPAQPPFRVATAEENAALDPVWRRGRPAVRERAGRVHDDAAPARSGAEDGSRTGARDDHDRQHDRQHEGDAR</sequence>
<feature type="transmembrane region" description="Helical" evidence="7">
    <location>
        <begin position="77"/>
        <end position="95"/>
    </location>
</feature>
<dbReference type="NCBIfam" id="TIGR03718">
    <property type="entry name" value="R_switched_Alx"/>
    <property type="match status" value="1"/>
</dbReference>
<feature type="region of interest" description="Disordered" evidence="6">
    <location>
        <begin position="334"/>
        <end position="382"/>
    </location>
</feature>
<protein>
    <submittedName>
        <fullName evidence="8">Tellurium resistance protein TerC</fullName>
    </submittedName>
</protein>
<feature type="transmembrane region" description="Helical" evidence="7">
    <location>
        <begin position="276"/>
        <end position="298"/>
    </location>
</feature>
<keyword evidence="4 7" id="KW-1133">Transmembrane helix</keyword>
<organism evidence="8 9">
    <name type="scientific">Kocuria turfanensis</name>
    <dbReference type="NCBI Taxonomy" id="388357"/>
    <lineage>
        <taxon>Bacteria</taxon>
        <taxon>Bacillati</taxon>
        <taxon>Actinomycetota</taxon>
        <taxon>Actinomycetes</taxon>
        <taxon>Micrococcales</taxon>
        <taxon>Micrococcaceae</taxon>
        <taxon>Kocuria</taxon>
    </lineage>
</organism>
<feature type="transmembrane region" description="Helical" evidence="7">
    <location>
        <begin position="250"/>
        <end position="270"/>
    </location>
</feature>
<feature type="transmembrane region" description="Helical" evidence="7">
    <location>
        <begin position="37"/>
        <end position="57"/>
    </location>
</feature>
<evidence type="ECO:0000313" key="9">
    <source>
        <dbReference type="Proteomes" id="UP000321103"/>
    </source>
</evidence>
<dbReference type="PANTHER" id="PTHR30238:SF0">
    <property type="entry name" value="THYLAKOID MEMBRANE PROTEIN TERC, CHLOROPLASTIC"/>
    <property type="match status" value="1"/>
</dbReference>
<dbReference type="Proteomes" id="UP000321103">
    <property type="component" value="Unassembled WGS sequence"/>
</dbReference>
<dbReference type="InterPro" id="IPR022369">
    <property type="entry name" value="Integral_membrane_TerC_rswitch"/>
</dbReference>
<evidence type="ECO:0000256" key="2">
    <source>
        <dbReference type="ARBA" id="ARBA00007511"/>
    </source>
</evidence>
<gene>
    <name evidence="8" type="primary">terC_1</name>
    <name evidence="8" type="ORF">KTU01_00950</name>
</gene>
<proteinExistence type="inferred from homology"/>
<dbReference type="InterPro" id="IPR005496">
    <property type="entry name" value="Integral_membrane_TerC"/>
</dbReference>
<dbReference type="RefSeq" id="WP_084271454.1">
    <property type="nucleotide sequence ID" value="NZ_BJZS01000003.1"/>
</dbReference>
<name>A0A512I8D3_9MICC</name>
<comment type="similarity">
    <text evidence="2">Belongs to the TerC family.</text>
</comment>
<feature type="transmembrane region" description="Helical" evidence="7">
    <location>
        <begin position="187"/>
        <end position="216"/>
    </location>
</feature>
<dbReference type="STRING" id="388357.GCA_001580365_00996"/>
<comment type="caution">
    <text evidence="8">The sequence shown here is derived from an EMBL/GenBank/DDBJ whole genome shotgun (WGS) entry which is preliminary data.</text>
</comment>